<organism evidence="1 2">
    <name type="scientific">Psittacicella hinzii</name>
    <dbReference type="NCBI Taxonomy" id="2028575"/>
    <lineage>
        <taxon>Bacteria</taxon>
        <taxon>Pseudomonadati</taxon>
        <taxon>Pseudomonadota</taxon>
        <taxon>Gammaproteobacteria</taxon>
        <taxon>Pasteurellales</taxon>
        <taxon>Psittacicellaceae</taxon>
        <taxon>Psittacicella</taxon>
    </lineage>
</organism>
<dbReference type="AlphaFoldDB" id="A0A3A1YA93"/>
<keyword evidence="2" id="KW-1185">Reference proteome</keyword>
<accession>A0A3A1YA93</accession>
<sequence length="127" mass="14895">MQWLLNAHAQREVVLQQVGRELAFYTSPSFTQGVYRNQQASLLFQVIHTCTNFNSLPLRPNVDYSTSYTFERHFCQPYVDLSILLRGRETNEGDVQALIFQGVTYWAEFFQRQAELDKDSSMQKYVQ</sequence>
<reference evidence="1 2" key="1">
    <citation type="submission" date="2017-08" db="EMBL/GenBank/DDBJ databases">
        <title>Reclassification of Bisgaard taxon 37 and 44.</title>
        <authorList>
            <person name="Christensen H."/>
        </authorList>
    </citation>
    <scope>NUCLEOTIDE SEQUENCE [LARGE SCALE GENOMIC DNA]</scope>
    <source>
        <strain evidence="1 2">111</strain>
    </source>
</reference>
<dbReference type="EMBL" id="NRJG01000152">
    <property type="protein sequence ID" value="RIY35072.1"/>
    <property type="molecule type" value="Genomic_DNA"/>
</dbReference>
<dbReference type="Proteomes" id="UP000265916">
    <property type="component" value="Unassembled WGS sequence"/>
</dbReference>
<evidence type="ECO:0000313" key="2">
    <source>
        <dbReference type="Proteomes" id="UP000265916"/>
    </source>
</evidence>
<evidence type="ECO:0000313" key="1">
    <source>
        <dbReference type="EMBL" id="RIY35072.1"/>
    </source>
</evidence>
<dbReference type="RefSeq" id="WP_119532412.1">
    <property type="nucleotide sequence ID" value="NZ_JBHSSP010000040.1"/>
</dbReference>
<proteinExistence type="predicted"/>
<gene>
    <name evidence="1" type="ORF">CKF58_07135</name>
</gene>
<comment type="caution">
    <text evidence="1">The sequence shown here is derived from an EMBL/GenBank/DDBJ whole genome shotgun (WGS) entry which is preliminary data.</text>
</comment>
<name>A0A3A1YA93_9GAMM</name>
<protein>
    <submittedName>
        <fullName evidence="1">Uncharacterized protein</fullName>
    </submittedName>
</protein>